<evidence type="ECO:0000313" key="2">
    <source>
        <dbReference type="Proteomes" id="UP001164539"/>
    </source>
</evidence>
<keyword evidence="1" id="KW-0808">Transferase</keyword>
<sequence length="452" mass="50179">MEVKILETKPILPSTPPFKDDHELPLSHLDNDHNMRVSFRYLRVYVSSTATDRHPYDVIANAISSALVHYYPLAATIRHAGNERLSVFCQVGQGLPLVNATVDSTLESLNYLDDPDSDFVEKLVPDPSPEEALVNPCILQVTVFKCGGYTLGAAIHFSLCDGLGATQFFNAVAELARGANQVTVQPVWDRLSLLGPRDPPRAAGPVREFLSLEKGFKPYRQEVGPVVRECFEVTDECLDRLKDVLFEKCGLKFTTFEALGAFLWRAKVRCSGVSGDQNVKYAYATNIRRTVKPPLPLGYWGNGCVPLYAQLSAKEVVEQPLWKTAEVIKKSKSNANDEYVRSFIDFQELHHGDGITAGTEVSGFTDWRHLGHSSVDFGWGGPVTVFPLSRHLLGSVEPCFFLPYSSANSGKKDGFKVQVTLRESAIAAFREEMKKFSKKDFGVSVQECYSSI</sequence>
<accession>A0ACC1WXI3</accession>
<protein>
    <submittedName>
        <fullName evidence="1">Transferase</fullName>
    </submittedName>
</protein>
<comment type="caution">
    <text evidence="1">The sequence shown here is derived from an EMBL/GenBank/DDBJ whole genome shotgun (WGS) entry which is preliminary data.</text>
</comment>
<dbReference type="Proteomes" id="UP001164539">
    <property type="component" value="Chromosome 13"/>
</dbReference>
<evidence type="ECO:0000313" key="1">
    <source>
        <dbReference type="EMBL" id="KAJ4703604.1"/>
    </source>
</evidence>
<gene>
    <name evidence="1" type="ORF">OWV82_023483</name>
</gene>
<dbReference type="EMBL" id="CM051406">
    <property type="protein sequence ID" value="KAJ4703604.1"/>
    <property type="molecule type" value="Genomic_DNA"/>
</dbReference>
<keyword evidence="2" id="KW-1185">Reference proteome</keyword>
<reference evidence="1 2" key="1">
    <citation type="journal article" date="2023" name="Science">
        <title>Complex scaffold remodeling in plant triterpene biosynthesis.</title>
        <authorList>
            <person name="De La Pena R."/>
            <person name="Hodgson H."/>
            <person name="Liu J.C."/>
            <person name="Stephenson M.J."/>
            <person name="Martin A.C."/>
            <person name="Owen C."/>
            <person name="Harkess A."/>
            <person name="Leebens-Mack J."/>
            <person name="Jimenez L.E."/>
            <person name="Osbourn A."/>
            <person name="Sattely E.S."/>
        </authorList>
    </citation>
    <scope>NUCLEOTIDE SEQUENCE [LARGE SCALE GENOMIC DNA]</scope>
    <source>
        <strain evidence="2">cv. JPN11</strain>
        <tissue evidence="1">Leaf</tissue>
    </source>
</reference>
<organism evidence="1 2">
    <name type="scientific">Melia azedarach</name>
    <name type="common">Chinaberry tree</name>
    <dbReference type="NCBI Taxonomy" id="155640"/>
    <lineage>
        <taxon>Eukaryota</taxon>
        <taxon>Viridiplantae</taxon>
        <taxon>Streptophyta</taxon>
        <taxon>Embryophyta</taxon>
        <taxon>Tracheophyta</taxon>
        <taxon>Spermatophyta</taxon>
        <taxon>Magnoliopsida</taxon>
        <taxon>eudicotyledons</taxon>
        <taxon>Gunneridae</taxon>
        <taxon>Pentapetalae</taxon>
        <taxon>rosids</taxon>
        <taxon>malvids</taxon>
        <taxon>Sapindales</taxon>
        <taxon>Meliaceae</taxon>
        <taxon>Melia</taxon>
    </lineage>
</organism>
<name>A0ACC1WXI3_MELAZ</name>
<proteinExistence type="predicted"/>